<dbReference type="RefSeq" id="WP_169699621.1">
    <property type="nucleotide sequence ID" value="NZ_LS974202.1"/>
</dbReference>
<organism evidence="5 6">
    <name type="scientific">Mesotoga infera</name>
    <dbReference type="NCBI Taxonomy" id="1236046"/>
    <lineage>
        <taxon>Bacteria</taxon>
        <taxon>Thermotogati</taxon>
        <taxon>Thermotogota</taxon>
        <taxon>Thermotogae</taxon>
        <taxon>Kosmotogales</taxon>
        <taxon>Kosmotogaceae</taxon>
        <taxon>Mesotoga</taxon>
    </lineage>
</organism>
<dbReference type="FunFam" id="3.40.50.300:FF:000421">
    <property type="entry name" value="Branched-chain amino acid ABC transporter ATP-binding protein"/>
    <property type="match status" value="1"/>
</dbReference>
<evidence type="ECO:0000313" key="6">
    <source>
        <dbReference type="Proteomes" id="UP000250796"/>
    </source>
</evidence>
<sequence>MRVLSLEGITMQFGGLTAVGDVSFEVKEGELFGLIGPNGAGKTTVFNMITGHYKPTRGKIYFKEMEITGLVPDRITRMGIARTFQNIRLFQDLTVLENVMVAQHHNISSGGQAAKWFLKSVTRIGYAAKEREMKEKAMSLLNVLGIEGLANDKSGSLSYGAQRLLEIARAMATGASLLLLDEPAAGMNASETAQLVHTIRKIRDDFSLTVLLIEHDMKLVMGLCERIMVLDYGRTISEGDPAYVQKDRKVIEAYLGKEWVTIGR</sequence>
<dbReference type="InterPro" id="IPR003439">
    <property type="entry name" value="ABC_transporter-like_ATP-bd"/>
</dbReference>
<dbReference type="EMBL" id="LS974202">
    <property type="protein sequence ID" value="SSC13471.1"/>
    <property type="molecule type" value="Genomic_DNA"/>
</dbReference>
<keyword evidence="3 5" id="KW-0067">ATP-binding</keyword>
<evidence type="ECO:0000256" key="3">
    <source>
        <dbReference type="ARBA" id="ARBA00022840"/>
    </source>
</evidence>
<accession>A0A7Z7LHC7</accession>
<dbReference type="Pfam" id="PF12399">
    <property type="entry name" value="BCA_ABC_TP_C"/>
    <property type="match status" value="1"/>
</dbReference>
<dbReference type="CDD" id="cd03219">
    <property type="entry name" value="ABC_Mj1267_LivG_branched"/>
    <property type="match status" value="1"/>
</dbReference>
<evidence type="ECO:0000256" key="2">
    <source>
        <dbReference type="ARBA" id="ARBA00022741"/>
    </source>
</evidence>
<dbReference type="GO" id="GO:0005886">
    <property type="term" value="C:plasma membrane"/>
    <property type="evidence" value="ECO:0007669"/>
    <property type="project" value="TreeGrafter"/>
</dbReference>
<dbReference type="SUPFAM" id="SSF52540">
    <property type="entry name" value="P-loop containing nucleoside triphosphate hydrolases"/>
    <property type="match status" value="1"/>
</dbReference>
<keyword evidence="2" id="KW-0547">Nucleotide-binding</keyword>
<dbReference type="GO" id="GO:0016887">
    <property type="term" value="F:ATP hydrolysis activity"/>
    <property type="evidence" value="ECO:0007669"/>
    <property type="project" value="InterPro"/>
</dbReference>
<dbReference type="GO" id="GO:0015192">
    <property type="term" value="F:L-phenylalanine transmembrane transporter activity"/>
    <property type="evidence" value="ECO:0007669"/>
    <property type="project" value="TreeGrafter"/>
</dbReference>
<dbReference type="GO" id="GO:0042941">
    <property type="term" value="P:D-alanine transmembrane transport"/>
    <property type="evidence" value="ECO:0007669"/>
    <property type="project" value="TreeGrafter"/>
</dbReference>
<dbReference type="GO" id="GO:1903805">
    <property type="term" value="P:L-valine import across plasma membrane"/>
    <property type="evidence" value="ECO:0007669"/>
    <property type="project" value="TreeGrafter"/>
</dbReference>
<evidence type="ECO:0000259" key="4">
    <source>
        <dbReference type="PROSITE" id="PS50893"/>
    </source>
</evidence>
<dbReference type="InterPro" id="IPR032823">
    <property type="entry name" value="BCA_ABC_TP_C"/>
</dbReference>
<name>A0A7Z7LHC7_9BACT</name>
<dbReference type="GO" id="GO:0015808">
    <property type="term" value="P:L-alanine transport"/>
    <property type="evidence" value="ECO:0007669"/>
    <property type="project" value="TreeGrafter"/>
</dbReference>
<dbReference type="GO" id="GO:0005304">
    <property type="term" value="F:L-valine transmembrane transporter activity"/>
    <property type="evidence" value="ECO:0007669"/>
    <property type="project" value="TreeGrafter"/>
</dbReference>
<proteinExistence type="predicted"/>
<dbReference type="PANTHER" id="PTHR45772">
    <property type="entry name" value="CONSERVED COMPONENT OF ABC TRANSPORTER FOR NATURAL AMINO ACIDS-RELATED"/>
    <property type="match status" value="1"/>
</dbReference>
<dbReference type="GO" id="GO:0005524">
    <property type="term" value="F:ATP binding"/>
    <property type="evidence" value="ECO:0007669"/>
    <property type="project" value="UniProtKB-KW"/>
</dbReference>
<dbReference type="InterPro" id="IPR003593">
    <property type="entry name" value="AAA+_ATPase"/>
</dbReference>
<dbReference type="Proteomes" id="UP000250796">
    <property type="component" value="Chromosome MESINF"/>
</dbReference>
<dbReference type="GO" id="GO:1903806">
    <property type="term" value="P:L-isoleucine import across plasma membrane"/>
    <property type="evidence" value="ECO:0007669"/>
    <property type="project" value="TreeGrafter"/>
</dbReference>
<dbReference type="SMART" id="SM00382">
    <property type="entry name" value="AAA"/>
    <property type="match status" value="1"/>
</dbReference>
<dbReference type="AlphaFoldDB" id="A0A7Z7LHC7"/>
<dbReference type="GO" id="GO:0015188">
    <property type="term" value="F:L-isoleucine transmembrane transporter activity"/>
    <property type="evidence" value="ECO:0007669"/>
    <property type="project" value="TreeGrafter"/>
</dbReference>
<dbReference type="InterPro" id="IPR051120">
    <property type="entry name" value="ABC_AA/LPS_Transport"/>
</dbReference>
<evidence type="ECO:0000256" key="1">
    <source>
        <dbReference type="ARBA" id="ARBA00022448"/>
    </source>
</evidence>
<dbReference type="KEGG" id="minf:MESINF_2031"/>
<dbReference type="PROSITE" id="PS50893">
    <property type="entry name" value="ABC_TRANSPORTER_2"/>
    <property type="match status" value="1"/>
</dbReference>
<keyword evidence="1" id="KW-0813">Transport</keyword>
<dbReference type="Pfam" id="PF00005">
    <property type="entry name" value="ABC_tran"/>
    <property type="match status" value="1"/>
</dbReference>
<feature type="domain" description="ABC transporter" evidence="4">
    <location>
        <begin position="4"/>
        <end position="257"/>
    </location>
</feature>
<dbReference type="Gene3D" id="3.40.50.300">
    <property type="entry name" value="P-loop containing nucleotide triphosphate hydrolases"/>
    <property type="match status" value="1"/>
</dbReference>
<evidence type="ECO:0000313" key="5">
    <source>
        <dbReference type="EMBL" id="SSC13471.1"/>
    </source>
</evidence>
<dbReference type="InterPro" id="IPR027417">
    <property type="entry name" value="P-loop_NTPase"/>
</dbReference>
<reference evidence="5 6" key="1">
    <citation type="submission" date="2017-01" db="EMBL/GenBank/DDBJ databases">
        <authorList>
            <person name="Erauso G."/>
        </authorList>
    </citation>
    <scope>NUCLEOTIDE SEQUENCE [LARGE SCALE GENOMIC DNA]</scope>
    <source>
        <strain evidence="5">MESINF1</strain>
    </source>
</reference>
<dbReference type="PANTHER" id="PTHR45772:SF7">
    <property type="entry name" value="AMINO ACID ABC TRANSPORTER ATP-BINDING PROTEIN"/>
    <property type="match status" value="1"/>
</dbReference>
<keyword evidence="6" id="KW-1185">Reference proteome</keyword>
<protein>
    <submittedName>
        <fullName evidence="5">Leucine/isoleucine/valine transporter subunit ATP-binding component of ABC superfamily</fullName>
    </submittedName>
</protein>
<gene>
    <name evidence="5" type="primary">livG</name>
    <name evidence="5" type="ORF">MESINF_2031</name>
</gene>